<evidence type="ECO:0000256" key="1">
    <source>
        <dbReference type="SAM" id="MobiDB-lite"/>
    </source>
</evidence>
<dbReference type="AlphaFoldDB" id="A0A2T5BU33"/>
<gene>
    <name evidence="2" type="ORF">C8N32_10432</name>
</gene>
<accession>A0A2T5BU33</accession>
<evidence type="ECO:0000313" key="3">
    <source>
        <dbReference type="Proteomes" id="UP000243859"/>
    </source>
</evidence>
<name>A0A2T5BU33_9RHOB</name>
<dbReference type="EMBL" id="QAAA01000004">
    <property type="protein sequence ID" value="PTN02921.1"/>
    <property type="molecule type" value="Genomic_DNA"/>
</dbReference>
<evidence type="ECO:0008006" key="4">
    <source>
        <dbReference type="Google" id="ProtNLM"/>
    </source>
</evidence>
<feature type="region of interest" description="Disordered" evidence="1">
    <location>
        <begin position="27"/>
        <end position="52"/>
    </location>
</feature>
<protein>
    <recommendedName>
        <fullName evidence="4">ABC-type amino acid transport substrate-binding protein</fullName>
    </recommendedName>
</protein>
<reference evidence="2 3" key="1">
    <citation type="submission" date="2018-04" db="EMBL/GenBank/DDBJ databases">
        <title>Genomic Encyclopedia of Archaeal and Bacterial Type Strains, Phase II (KMG-II): from individual species to whole genera.</title>
        <authorList>
            <person name="Goeker M."/>
        </authorList>
    </citation>
    <scope>NUCLEOTIDE SEQUENCE [LARGE SCALE GENOMIC DNA]</scope>
    <source>
        <strain evidence="2 3">DSM 18064</strain>
    </source>
</reference>
<organism evidence="2 3">
    <name type="scientific">Rhodovulum imhoffii</name>
    <dbReference type="NCBI Taxonomy" id="365340"/>
    <lineage>
        <taxon>Bacteria</taxon>
        <taxon>Pseudomonadati</taxon>
        <taxon>Pseudomonadota</taxon>
        <taxon>Alphaproteobacteria</taxon>
        <taxon>Rhodobacterales</taxon>
        <taxon>Paracoccaceae</taxon>
        <taxon>Rhodovulum</taxon>
    </lineage>
</organism>
<sequence length="360" mass="39721">MARDLLTTSADGVCRTCGQSQYPLTRAIRSGQTGPDGTSRALPPLKPRHPHGLHGATRRILSSLIVCQALMAGMSPAIAEEPQAAQDVLKVRFLAERSVEPKGFIQWSILELALQKSGRPFDLDLSTLPTAPDRTAMNLTIYGDEGNVMWGAPRPNREIETLVVHVPLLRGMFQYWLIWAKKDEIDRFAQIRTAEDLAQFSVLQGPKWSTIPGFQKHSISVVEGDFANMPDMLASGRADLMPYSAIGTLGMFNGREEELGVAPLPNVMLIWPGEHFLMVDRNNQDLHDALKEGLLRAFEDGSHAELLRTHPESKNAFRGINLDAINLIYLENPYMTPAAQAAIDEYAVSPAEVFGAKTIN</sequence>
<keyword evidence="3" id="KW-1185">Reference proteome</keyword>
<dbReference type="Proteomes" id="UP000243859">
    <property type="component" value="Unassembled WGS sequence"/>
</dbReference>
<dbReference type="SUPFAM" id="SSF53850">
    <property type="entry name" value="Periplasmic binding protein-like II"/>
    <property type="match status" value="1"/>
</dbReference>
<comment type="caution">
    <text evidence="2">The sequence shown here is derived from an EMBL/GenBank/DDBJ whole genome shotgun (WGS) entry which is preliminary data.</text>
</comment>
<evidence type="ECO:0000313" key="2">
    <source>
        <dbReference type="EMBL" id="PTN02921.1"/>
    </source>
</evidence>
<proteinExistence type="predicted"/>